<accession>A0ABZ0U1I3</accession>
<dbReference type="RefSeq" id="WP_045173514.1">
    <property type="nucleotide sequence ID" value="NZ_CP139957.1"/>
</dbReference>
<feature type="transmembrane region" description="Helical" evidence="1">
    <location>
        <begin position="92"/>
        <end position="116"/>
    </location>
</feature>
<gene>
    <name evidence="2" type="ORF">SOJ16_000105</name>
</gene>
<name>A0ABZ0U1I3_9FIRM</name>
<keyword evidence="1" id="KW-0812">Transmembrane</keyword>
<evidence type="ECO:0000313" key="3">
    <source>
        <dbReference type="Proteomes" id="UP001322744"/>
    </source>
</evidence>
<feature type="transmembrane region" description="Helical" evidence="1">
    <location>
        <begin position="163"/>
        <end position="181"/>
    </location>
</feature>
<feature type="transmembrane region" description="Helical" evidence="1">
    <location>
        <begin position="201"/>
        <end position="224"/>
    </location>
</feature>
<dbReference type="EMBL" id="CP139957">
    <property type="protein sequence ID" value="WPX08942.1"/>
    <property type="molecule type" value="Genomic_DNA"/>
</dbReference>
<protein>
    <recommendedName>
        <fullName evidence="4">ABC-2 family transporter protein</fullName>
    </recommendedName>
</protein>
<organism evidence="2 3">
    <name type="scientific">Anaerocellum danielii</name>
    <dbReference type="NCBI Taxonomy" id="1387557"/>
    <lineage>
        <taxon>Bacteria</taxon>
        <taxon>Bacillati</taxon>
        <taxon>Bacillota</taxon>
        <taxon>Bacillota incertae sedis</taxon>
        <taxon>Caldicellulosiruptorales</taxon>
        <taxon>Caldicellulosiruptoraceae</taxon>
        <taxon>Anaerocellum</taxon>
    </lineage>
</organism>
<keyword evidence="1" id="KW-0472">Membrane</keyword>
<evidence type="ECO:0000313" key="2">
    <source>
        <dbReference type="EMBL" id="WPX08942.1"/>
    </source>
</evidence>
<proteinExistence type="predicted"/>
<reference evidence="2 3" key="1">
    <citation type="submission" date="2023-12" db="EMBL/GenBank/DDBJ databases">
        <authorList>
            <person name="Manesh M.J.H."/>
            <person name="Bing R.G."/>
            <person name="Willard D.J."/>
            <person name="Kelly R.M."/>
        </authorList>
    </citation>
    <scope>NUCLEOTIDE SEQUENCE [LARGE SCALE GENOMIC DNA]</scope>
    <source>
        <strain evidence="2 3">DSM 8977</strain>
    </source>
</reference>
<keyword evidence="1" id="KW-1133">Transmembrane helix</keyword>
<evidence type="ECO:0000256" key="1">
    <source>
        <dbReference type="SAM" id="Phobius"/>
    </source>
</evidence>
<evidence type="ECO:0008006" key="4">
    <source>
        <dbReference type="Google" id="ProtNLM"/>
    </source>
</evidence>
<feature type="transmembrane region" description="Helical" evidence="1">
    <location>
        <begin position="12"/>
        <end position="29"/>
    </location>
</feature>
<keyword evidence="3" id="KW-1185">Reference proteome</keyword>
<feature type="transmembrane region" description="Helical" evidence="1">
    <location>
        <begin position="128"/>
        <end position="151"/>
    </location>
</feature>
<sequence>MGAYFKTFKRVRSTVLSTLILSIPIIISLSLKRSYIIFVAAYCFVVVIIFMIIKSTFYARNTKLRESTGDISYLPLLFLLPIKRKSIIIFEFIWDIIIILVSIAFLDTILFAFYTFKLIDYFNPLLSFVLPFSFITATISCHTIIYSISWLLKNSALRSITEIAGFLLPFFAGYLPILYLTDSTQRVENFILNIYTNPVNLIIILFVSIVLFLISFIVNITAIYRREV</sequence>
<dbReference type="Proteomes" id="UP001322744">
    <property type="component" value="Chromosome"/>
</dbReference>
<feature type="transmembrane region" description="Helical" evidence="1">
    <location>
        <begin position="35"/>
        <end position="53"/>
    </location>
</feature>